<organism evidence="2 3">
    <name type="scientific">Actinomyces israelii</name>
    <dbReference type="NCBI Taxonomy" id="1659"/>
    <lineage>
        <taxon>Bacteria</taxon>
        <taxon>Bacillati</taxon>
        <taxon>Actinomycetota</taxon>
        <taxon>Actinomycetes</taxon>
        <taxon>Actinomycetales</taxon>
        <taxon>Actinomycetaceae</taxon>
        <taxon>Actinomyces</taxon>
    </lineage>
</organism>
<dbReference type="EMBL" id="JAPTMY010000015">
    <property type="protein sequence ID" value="MCZ0857987.1"/>
    <property type="molecule type" value="Genomic_DNA"/>
</dbReference>
<evidence type="ECO:0000259" key="1">
    <source>
        <dbReference type="PROSITE" id="PS50995"/>
    </source>
</evidence>
<dbReference type="RefSeq" id="WP_268917479.1">
    <property type="nucleotide sequence ID" value="NZ_CP124548.1"/>
</dbReference>
<evidence type="ECO:0000313" key="2">
    <source>
        <dbReference type="EMBL" id="MCZ0857987.1"/>
    </source>
</evidence>
<dbReference type="Pfam" id="PF01047">
    <property type="entry name" value="MarR"/>
    <property type="match status" value="1"/>
</dbReference>
<dbReference type="InterPro" id="IPR039422">
    <property type="entry name" value="MarR/SlyA-like"/>
</dbReference>
<sequence length="157" mass="16964">MITASDSPQLRTILALRRLGSALAMTNRAAGVVLGIKGADLAVLDVLHREGPLTPTELARRTRTHLATMTGVLRRLERGGWVERRPDAADRRSVHIHAAGADRLASVFARADEELSEVVSGWSEEQVAMLINFLNDASEVAGRLADDLVADAPARRP</sequence>
<name>A0ABT4I8B7_9ACTO</name>
<dbReference type="PANTHER" id="PTHR33164">
    <property type="entry name" value="TRANSCRIPTIONAL REGULATOR, MARR FAMILY"/>
    <property type="match status" value="1"/>
</dbReference>
<dbReference type="InterPro" id="IPR036390">
    <property type="entry name" value="WH_DNA-bd_sf"/>
</dbReference>
<dbReference type="InterPro" id="IPR000835">
    <property type="entry name" value="HTH_MarR-typ"/>
</dbReference>
<feature type="domain" description="HTH marR-type" evidence="1">
    <location>
        <begin position="9"/>
        <end position="139"/>
    </location>
</feature>
<dbReference type="Gene3D" id="1.10.10.10">
    <property type="entry name" value="Winged helix-like DNA-binding domain superfamily/Winged helix DNA-binding domain"/>
    <property type="match status" value="1"/>
</dbReference>
<reference evidence="2" key="1">
    <citation type="submission" date="2022-10" db="EMBL/GenBank/DDBJ databases">
        <title>Genome sequence of Actinomyces israelii ATCC 10048.</title>
        <authorList>
            <person name="Watt R.M."/>
            <person name="Tong W.M."/>
        </authorList>
    </citation>
    <scope>NUCLEOTIDE SEQUENCE</scope>
    <source>
        <strain evidence="2">ATCC 10048</strain>
    </source>
</reference>
<dbReference type="PANTHER" id="PTHR33164:SF106">
    <property type="entry name" value="TRANSCRIPTIONAL REGULATORY PROTEIN"/>
    <property type="match status" value="1"/>
</dbReference>
<dbReference type="PROSITE" id="PS50995">
    <property type="entry name" value="HTH_MARR_2"/>
    <property type="match status" value="1"/>
</dbReference>
<gene>
    <name evidence="2" type="ORF">OHJ16_08010</name>
</gene>
<dbReference type="SMART" id="SM00347">
    <property type="entry name" value="HTH_MARR"/>
    <property type="match status" value="1"/>
</dbReference>
<dbReference type="PRINTS" id="PR00598">
    <property type="entry name" value="HTHMARR"/>
</dbReference>
<accession>A0ABT4I8B7</accession>
<comment type="caution">
    <text evidence="2">The sequence shown here is derived from an EMBL/GenBank/DDBJ whole genome shotgun (WGS) entry which is preliminary data.</text>
</comment>
<keyword evidence="3" id="KW-1185">Reference proteome</keyword>
<dbReference type="Proteomes" id="UP001072034">
    <property type="component" value="Unassembled WGS sequence"/>
</dbReference>
<dbReference type="SUPFAM" id="SSF46785">
    <property type="entry name" value="Winged helix' DNA-binding domain"/>
    <property type="match status" value="1"/>
</dbReference>
<protein>
    <submittedName>
        <fullName evidence="2">MarR family transcriptional regulator</fullName>
    </submittedName>
</protein>
<evidence type="ECO:0000313" key="3">
    <source>
        <dbReference type="Proteomes" id="UP001072034"/>
    </source>
</evidence>
<dbReference type="InterPro" id="IPR036388">
    <property type="entry name" value="WH-like_DNA-bd_sf"/>
</dbReference>
<proteinExistence type="predicted"/>